<protein>
    <submittedName>
        <fullName evidence="1">Uncharacterized protein</fullName>
    </submittedName>
</protein>
<gene>
    <name evidence="1" type="ORF">JDW22_03425</name>
</gene>
<keyword evidence="2" id="KW-1185">Reference proteome</keyword>
<reference evidence="1 2" key="1">
    <citation type="journal article" date="2021" name="Pathogens">
        <title>Isolation and Characterization of Kingella bonacorsii sp. nov., A Novel Kingella Species Detected in a Stable Periodontitis Subject.</title>
        <authorList>
            <person name="Antezack A."/>
            <person name="Boxberger M."/>
            <person name="Rolland C."/>
            <person name="Monnet-Corti V."/>
            <person name="La Scola B."/>
        </authorList>
    </citation>
    <scope>NUCLEOTIDE SEQUENCE [LARGE SCALE GENOMIC DNA]</scope>
    <source>
        <strain evidence="1 2">Marseille-Q4569</strain>
    </source>
</reference>
<comment type="caution">
    <text evidence="1">The sequence shown here is derived from an EMBL/GenBank/DDBJ whole genome shotgun (WGS) entry which is preliminary data.</text>
</comment>
<sequence length="163" mass="19055">MNSIKTHIDSKQFTDLFNQRYVKSLNEIRKSNPFSKMIINISNIKDLLDNNEDGYVNDCYQIDNNFLIWIPFPPGPIDSYDPYYLNKYLLFTERFIARVMMDGKESIVVDVSGNKIHPADADIEKIKDIVFEFINSKELTTGYIQFELVMDRNQTSFTILGME</sequence>
<organism evidence="1 2">
    <name type="scientific">Kingella bonacorsii</name>
    <dbReference type="NCBI Taxonomy" id="2796361"/>
    <lineage>
        <taxon>Bacteria</taxon>
        <taxon>Pseudomonadati</taxon>
        <taxon>Pseudomonadota</taxon>
        <taxon>Betaproteobacteria</taxon>
        <taxon>Neisseriales</taxon>
        <taxon>Neisseriaceae</taxon>
        <taxon>Kingella</taxon>
    </lineage>
</organism>
<evidence type="ECO:0000313" key="1">
    <source>
        <dbReference type="EMBL" id="MBK0395659.1"/>
    </source>
</evidence>
<dbReference type="RefSeq" id="WP_200521711.1">
    <property type="nucleotide sequence ID" value="NZ_JAEHNZ010000001.1"/>
</dbReference>
<proteinExistence type="predicted"/>
<accession>A0ABS1BQV5</accession>
<evidence type="ECO:0000313" key="2">
    <source>
        <dbReference type="Proteomes" id="UP000614058"/>
    </source>
</evidence>
<name>A0ABS1BQV5_9NEIS</name>
<dbReference type="Proteomes" id="UP000614058">
    <property type="component" value="Unassembled WGS sequence"/>
</dbReference>
<dbReference type="EMBL" id="JAEHNZ010000001">
    <property type="protein sequence ID" value="MBK0395659.1"/>
    <property type="molecule type" value="Genomic_DNA"/>
</dbReference>